<accession>A0AA39F023</accession>
<feature type="compositionally biased region" description="Low complexity" evidence="10">
    <location>
        <begin position="112"/>
        <end position="121"/>
    </location>
</feature>
<reference evidence="11" key="2">
    <citation type="submission" date="2023-03" db="EMBL/GenBank/DDBJ databases">
        <authorList>
            <person name="Inwood S.N."/>
            <person name="Skelly J.G."/>
            <person name="Guhlin J."/>
            <person name="Harrop T.W.R."/>
            <person name="Goldson S.G."/>
            <person name="Dearden P.K."/>
        </authorList>
    </citation>
    <scope>NUCLEOTIDE SEQUENCE</scope>
    <source>
        <strain evidence="11">Irish</strain>
        <tissue evidence="11">Whole body</tissue>
    </source>
</reference>
<reference evidence="11" key="1">
    <citation type="journal article" date="2023" name="bioRxiv">
        <title>Scaffold-level genome assemblies of two parasitoid biocontrol wasps reveal the parthenogenesis mechanism and an associated novel virus.</title>
        <authorList>
            <person name="Inwood S."/>
            <person name="Skelly J."/>
            <person name="Guhlin J."/>
            <person name="Harrop T."/>
            <person name="Goldson S."/>
            <person name="Dearden P."/>
        </authorList>
    </citation>
    <scope>NUCLEOTIDE SEQUENCE</scope>
    <source>
        <strain evidence="11">Irish</strain>
        <tissue evidence="11">Whole body</tissue>
    </source>
</reference>
<dbReference type="GO" id="GO:0048167">
    <property type="term" value="P:regulation of synaptic plasticity"/>
    <property type="evidence" value="ECO:0007669"/>
    <property type="project" value="TreeGrafter"/>
</dbReference>
<evidence type="ECO:0000256" key="10">
    <source>
        <dbReference type="SAM" id="MobiDB-lite"/>
    </source>
</evidence>
<evidence type="ECO:0000256" key="9">
    <source>
        <dbReference type="SAM" id="Coils"/>
    </source>
</evidence>
<dbReference type="Proteomes" id="UP001168990">
    <property type="component" value="Unassembled WGS sequence"/>
</dbReference>
<feature type="region of interest" description="Disordered" evidence="10">
    <location>
        <begin position="1"/>
        <end position="70"/>
    </location>
</feature>
<evidence type="ECO:0000313" key="11">
    <source>
        <dbReference type="EMBL" id="KAK0159226.1"/>
    </source>
</evidence>
<keyword evidence="5 9" id="KW-0175">Coiled coil</keyword>
<gene>
    <name evidence="11" type="ORF">PV328_010135</name>
</gene>
<feature type="coiled-coil region" evidence="9">
    <location>
        <begin position="787"/>
        <end position="975"/>
    </location>
</feature>
<evidence type="ECO:0000256" key="3">
    <source>
        <dbReference type="ARBA" id="ARBA00022553"/>
    </source>
</evidence>
<sequence>MSRDPYSSSGVVGPGGGTRSPRSGRRVGELPTVDRSPSRSYASGRGSPLGRKRGTRSGNNSPEHLGYGSYHHHQLSSPFYSRDEDLGSPIMLEERGRSMSTGGGGHHRSRSASRPAMSSSGLLSTRYTSLDRASAGILDHDREFVPIREPRERSRDRGGLYLDDDLYGSRSARQSPNPHMLRDGGMYIGELQHQNNDLQRELGNLKKELELTNQKLGSSMHSIKTFWSPELKKERALRKEESTKYSLINEQLKLLNSENQKQSMMVRQLEEELRLRMRVPNVEVQHEMQVLYNENEHLTREIAILRDTIKELELRIETQKQTLQARDESIKKLLEMLQNKGMGKEEERIMFQQMQSMAQKQLDELRTEVQRRDQEILGMSAKMKTLEEQHQDYQRHIAVLKESLCAKEEHYNMLQADVEEMRQRLEEKNRMIEKKTQGVLQVQQERNRMNTELTELKDHMDIKDRKINVLQRKIDLHEANKKLQAGAAKPGVDTNQERKQLDEQRRQLEEQRKQIEERARMSESRIRAAEEKERMLQNLDQDLKKRKAKMDQLEQQLQKSGGSPDKRLAEMQKTLENAERELEKAKEDAGRSSAETERLLQLVQMTQEEQNSKEKQIRELQEALKNAQAKLKQATTAQQQENASQNNVNVVTNGVHLNSIEVWKHELVMKDTKIRELESEVMSIENFLREHTDTKGILELKNIIQKKTLKIRKLENTIAEFEDFLRENPDIKELHNLKCQVDFGDRRIRELENWIERNGNVRIEKTRIIELEKMVTELEEYVKSHNVDALKQILQDREERINQLQTKVDELEKEIMRHESPNNIVNVHLDSEENNLKSIKTILQEKKDKMKQMEHAISEKDNRIQNYEQEIIEWQDKVEKMMNKMKDMEKEINDYEAEDIGVLKEEIKVRDERIQQLEDEIDSLESAFTERIDLEQIEELLNIIKNKEEHEQQIKKDIENEKLKNEELKEALKANILINTECERKFKLAEKAKKYAIDKIGKLEQRITSLQSASALKCHTCRPLLSELSKCEKKLKRLSIERTTQLKELHQLKREALKTALSEKDAHLALLELTEKNTISQSNQVKILRADKKKLLDKLKEQDRMCIELSENEELNESISSKSTLFLTKIFEPTLAIDEENLDLISSINLRVTDDSAQSVLDSTASTLNTNCEINGN</sequence>
<dbReference type="GO" id="GO:0007274">
    <property type="term" value="P:neuromuscular synaptic transmission"/>
    <property type="evidence" value="ECO:0007669"/>
    <property type="project" value="TreeGrafter"/>
</dbReference>
<organism evidence="11 12">
    <name type="scientific">Microctonus aethiopoides</name>
    <dbReference type="NCBI Taxonomy" id="144406"/>
    <lineage>
        <taxon>Eukaryota</taxon>
        <taxon>Metazoa</taxon>
        <taxon>Ecdysozoa</taxon>
        <taxon>Arthropoda</taxon>
        <taxon>Hexapoda</taxon>
        <taxon>Insecta</taxon>
        <taxon>Pterygota</taxon>
        <taxon>Neoptera</taxon>
        <taxon>Endopterygota</taxon>
        <taxon>Hymenoptera</taxon>
        <taxon>Apocrita</taxon>
        <taxon>Ichneumonoidea</taxon>
        <taxon>Braconidae</taxon>
        <taxon>Euphorinae</taxon>
        <taxon>Microctonus</taxon>
    </lineage>
</organism>
<keyword evidence="7" id="KW-0966">Cell projection</keyword>
<feature type="coiled-coil region" evidence="9">
    <location>
        <begin position="188"/>
        <end position="215"/>
    </location>
</feature>
<feature type="compositionally biased region" description="Basic and acidic residues" evidence="10">
    <location>
        <begin position="495"/>
        <end position="527"/>
    </location>
</feature>
<evidence type="ECO:0000256" key="1">
    <source>
        <dbReference type="ARBA" id="ARBA00004245"/>
    </source>
</evidence>
<keyword evidence="4" id="KW-0770">Synapse</keyword>
<feature type="region of interest" description="Disordered" evidence="10">
    <location>
        <begin position="95"/>
        <end position="122"/>
    </location>
</feature>
<evidence type="ECO:0000256" key="6">
    <source>
        <dbReference type="ARBA" id="ARBA00023212"/>
    </source>
</evidence>
<evidence type="ECO:0000256" key="5">
    <source>
        <dbReference type="ARBA" id="ARBA00023054"/>
    </source>
</evidence>
<dbReference type="PANTHER" id="PTHR18861">
    <property type="entry name" value="ELKS/RAB6-INTERACTING/CAST PROTEIN"/>
    <property type="match status" value="1"/>
</dbReference>
<keyword evidence="3" id="KW-0597">Phosphoprotein</keyword>
<comment type="caution">
    <text evidence="11">The sequence shown here is derived from an EMBL/GenBank/DDBJ whole genome shotgun (WGS) entry which is preliminary data.</text>
</comment>
<feature type="coiled-coil region" evidence="9">
    <location>
        <begin position="1085"/>
        <end position="1112"/>
    </location>
</feature>
<feature type="region of interest" description="Disordered" evidence="10">
    <location>
        <begin position="546"/>
        <end position="567"/>
    </location>
</feature>
<dbReference type="GO" id="GO:0048788">
    <property type="term" value="C:cytoskeleton of presynaptic active zone"/>
    <property type="evidence" value="ECO:0007669"/>
    <property type="project" value="TreeGrafter"/>
</dbReference>
<dbReference type="GO" id="GO:0098882">
    <property type="term" value="F:structural constituent of presynaptic active zone"/>
    <property type="evidence" value="ECO:0007669"/>
    <property type="project" value="TreeGrafter"/>
</dbReference>
<evidence type="ECO:0000256" key="8">
    <source>
        <dbReference type="ARBA" id="ARBA00034106"/>
    </source>
</evidence>
<evidence type="ECO:0000256" key="4">
    <source>
        <dbReference type="ARBA" id="ARBA00023018"/>
    </source>
</evidence>
<dbReference type="GO" id="GO:0030424">
    <property type="term" value="C:axon"/>
    <property type="evidence" value="ECO:0007669"/>
    <property type="project" value="UniProtKB-SubCell"/>
</dbReference>
<dbReference type="Pfam" id="PF10174">
    <property type="entry name" value="Cast"/>
    <property type="match status" value="3"/>
</dbReference>
<proteinExistence type="predicted"/>
<evidence type="ECO:0008006" key="13">
    <source>
        <dbReference type="Google" id="ProtNLM"/>
    </source>
</evidence>
<keyword evidence="2" id="KW-0963">Cytoplasm</keyword>
<comment type="subcellular location">
    <subcellularLocation>
        <location evidence="1">Cytoplasm</location>
        <location evidence="1">Cytoskeleton</location>
    </subcellularLocation>
    <subcellularLocation>
        <location evidence="8">Presynapse</location>
    </subcellularLocation>
</comment>
<evidence type="ECO:0000256" key="2">
    <source>
        <dbReference type="ARBA" id="ARBA00022490"/>
    </source>
</evidence>
<evidence type="ECO:0000313" key="12">
    <source>
        <dbReference type="Proteomes" id="UP001168990"/>
    </source>
</evidence>
<protein>
    <recommendedName>
        <fullName evidence="13">ELKS/Rab6-interacting/CAST family member 1</fullName>
    </recommendedName>
</protein>
<feature type="coiled-coil region" evidence="9">
    <location>
        <begin position="674"/>
        <end position="717"/>
    </location>
</feature>
<evidence type="ECO:0000256" key="7">
    <source>
        <dbReference type="ARBA" id="ARBA00023273"/>
    </source>
</evidence>
<feature type="region of interest" description="Disordered" evidence="10">
    <location>
        <begin position="482"/>
        <end position="527"/>
    </location>
</feature>
<dbReference type="EMBL" id="JAQQBS010001424">
    <property type="protein sequence ID" value="KAK0159226.1"/>
    <property type="molecule type" value="Genomic_DNA"/>
</dbReference>
<dbReference type="PANTHER" id="PTHR18861:SF0">
    <property type="entry name" value="BRUCHPILOT, ISOFORM J"/>
    <property type="match status" value="1"/>
</dbReference>
<feature type="region of interest" description="Disordered" evidence="10">
    <location>
        <begin position="148"/>
        <end position="178"/>
    </location>
</feature>
<keyword evidence="6" id="KW-0206">Cytoskeleton</keyword>
<name>A0AA39F023_9HYME</name>
<keyword evidence="12" id="KW-1185">Reference proteome</keyword>
<dbReference type="InterPro" id="IPR019323">
    <property type="entry name" value="ELKS/CAST"/>
</dbReference>
<dbReference type="AlphaFoldDB" id="A0AA39F023"/>
<feature type="compositionally biased region" description="Basic and acidic residues" evidence="10">
    <location>
        <begin position="148"/>
        <end position="158"/>
    </location>
</feature>